<sequence length="168" mass="19219">MQNKHYLIDRSLHWFAAFLILFILMNMGTQIHNIDYRIKGQALHRQDAIETHAVMALGVFGLILARLGWEKLFANRLPRQPMRNTFHLGLVKGVHACFYLILSGLVITGLGMAINAEVVIQLFGMQLSDAISSDGRFYAKMLDIHLMLIDTLWWLIGLHFLGVLYARK</sequence>
<evidence type="ECO:0000256" key="8">
    <source>
        <dbReference type="ARBA" id="ARBA00022982"/>
    </source>
</evidence>
<keyword evidence="11 13" id="KW-0472">Membrane</keyword>
<evidence type="ECO:0000256" key="12">
    <source>
        <dbReference type="ARBA" id="ARBA00037975"/>
    </source>
</evidence>
<dbReference type="GO" id="GO:0022904">
    <property type="term" value="P:respiratory electron transport chain"/>
    <property type="evidence" value="ECO:0007669"/>
    <property type="project" value="InterPro"/>
</dbReference>
<dbReference type="RefSeq" id="WP_039609718.1">
    <property type="nucleotide sequence ID" value="NZ_JWIC01000006.1"/>
</dbReference>
<evidence type="ECO:0000256" key="10">
    <source>
        <dbReference type="ARBA" id="ARBA00023004"/>
    </source>
</evidence>
<dbReference type="SUPFAM" id="SSF81342">
    <property type="entry name" value="Transmembrane di-heme cytochromes"/>
    <property type="match status" value="1"/>
</dbReference>
<keyword evidence="4" id="KW-1003">Cell membrane</keyword>
<comment type="cofactor">
    <cofactor evidence="1">
        <name>heme b</name>
        <dbReference type="ChEBI" id="CHEBI:60344"/>
    </cofactor>
</comment>
<keyword evidence="5" id="KW-0349">Heme</keyword>
<dbReference type="PANTHER" id="PTHR30529:SF1">
    <property type="entry name" value="CYTOCHROME B561 HOMOLOG 2"/>
    <property type="match status" value="1"/>
</dbReference>
<dbReference type="Pfam" id="PF01292">
    <property type="entry name" value="Ni_hydr_CYTB"/>
    <property type="match status" value="1"/>
</dbReference>
<evidence type="ECO:0000256" key="2">
    <source>
        <dbReference type="ARBA" id="ARBA00004651"/>
    </source>
</evidence>
<keyword evidence="8" id="KW-0249">Electron transport</keyword>
<feature type="domain" description="Cytochrome b561 bacterial/Ni-hydrogenase" evidence="14">
    <location>
        <begin position="10"/>
        <end position="166"/>
    </location>
</feature>
<comment type="caution">
    <text evidence="15">The sequence shown here is derived from an EMBL/GenBank/DDBJ whole genome shotgun (WGS) entry which is preliminary data.</text>
</comment>
<name>A0A0C1Q7H9_9GAMM</name>
<evidence type="ECO:0000313" key="16">
    <source>
        <dbReference type="Proteomes" id="UP000031327"/>
    </source>
</evidence>
<dbReference type="InterPro" id="IPR016174">
    <property type="entry name" value="Di-haem_cyt_TM"/>
</dbReference>
<dbReference type="PANTHER" id="PTHR30529">
    <property type="entry name" value="CYTOCHROME B561"/>
    <property type="match status" value="1"/>
</dbReference>
<comment type="similarity">
    <text evidence="12">Belongs to the cytochrome b561 family.</text>
</comment>
<reference evidence="15 16" key="1">
    <citation type="submission" date="2014-12" db="EMBL/GenBank/DDBJ databases">
        <title>Draft Genome Sequence of Pseudoalteromonas luteoviolacea HI1.</title>
        <authorList>
            <person name="Asahina A.Y."/>
            <person name="Hadfield M.G."/>
        </authorList>
    </citation>
    <scope>NUCLEOTIDE SEQUENCE [LARGE SCALE GENOMIC DNA]</scope>
    <source>
        <strain evidence="15 16">HI1</strain>
    </source>
</reference>
<comment type="subcellular location">
    <subcellularLocation>
        <location evidence="2">Cell membrane</location>
        <topology evidence="2">Multi-pass membrane protein</topology>
    </subcellularLocation>
</comment>
<feature type="transmembrane region" description="Helical" evidence="13">
    <location>
        <begin position="12"/>
        <end position="31"/>
    </location>
</feature>
<dbReference type="Proteomes" id="UP000031327">
    <property type="component" value="Unassembled WGS sequence"/>
</dbReference>
<gene>
    <name evidence="15" type="ORF">JF50_12035</name>
</gene>
<evidence type="ECO:0000256" key="5">
    <source>
        <dbReference type="ARBA" id="ARBA00022617"/>
    </source>
</evidence>
<dbReference type="InterPro" id="IPR011577">
    <property type="entry name" value="Cyt_b561_bac/Ni-Hgenase"/>
</dbReference>
<keyword evidence="6 13" id="KW-0812">Transmembrane</keyword>
<keyword evidence="9 13" id="KW-1133">Transmembrane helix</keyword>
<evidence type="ECO:0000256" key="7">
    <source>
        <dbReference type="ARBA" id="ARBA00022723"/>
    </source>
</evidence>
<dbReference type="EMBL" id="JWIC01000006">
    <property type="protein sequence ID" value="KID56651.1"/>
    <property type="molecule type" value="Genomic_DNA"/>
</dbReference>
<evidence type="ECO:0000256" key="1">
    <source>
        <dbReference type="ARBA" id="ARBA00001970"/>
    </source>
</evidence>
<dbReference type="GO" id="GO:0020037">
    <property type="term" value="F:heme binding"/>
    <property type="evidence" value="ECO:0007669"/>
    <property type="project" value="TreeGrafter"/>
</dbReference>
<evidence type="ECO:0000256" key="11">
    <source>
        <dbReference type="ARBA" id="ARBA00023136"/>
    </source>
</evidence>
<protein>
    <recommendedName>
        <fullName evidence="14">Cytochrome b561 bacterial/Ni-hydrogenase domain-containing protein</fullName>
    </recommendedName>
</protein>
<dbReference type="AlphaFoldDB" id="A0A0C1Q7H9"/>
<dbReference type="OrthoDB" id="5766133at2"/>
<evidence type="ECO:0000256" key="9">
    <source>
        <dbReference type="ARBA" id="ARBA00022989"/>
    </source>
</evidence>
<dbReference type="GO" id="GO:0005886">
    <property type="term" value="C:plasma membrane"/>
    <property type="evidence" value="ECO:0007669"/>
    <property type="project" value="UniProtKB-SubCell"/>
</dbReference>
<evidence type="ECO:0000259" key="14">
    <source>
        <dbReference type="Pfam" id="PF01292"/>
    </source>
</evidence>
<evidence type="ECO:0000256" key="13">
    <source>
        <dbReference type="SAM" id="Phobius"/>
    </source>
</evidence>
<accession>A0A0C1Q7H9</accession>
<organism evidence="15 16">
    <name type="scientific">Pseudoalteromonas luteoviolacea</name>
    <dbReference type="NCBI Taxonomy" id="43657"/>
    <lineage>
        <taxon>Bacteria</taxon>
        <taxon>Pseudomonadati</taxon>
        <taxon>Pseudomonadota</taxon>
        <taxon>Gammaproteobacteria</taxon>
        <taxon>Alteromonadales</taxon>
        <taxon>Pseudoalteromonadaceae</taxon>
        <taxon>Pseudoalteromonas</taxon>
    </lineage>
</organism>
<evidence type="ECO:0000256" key="6">
    <source>
        <dbReference type="ARBA" id="ARBA00022692"/>
    </source>
</evidence>
<keyword evidence="10" id="KW-0408">Iron</keyword>
<dbReference type="GO" id="GO:0046872">
    <property type="term" value="F:metal ion binding"/>
    <property type="evidence" value="ECO:0007669"/>
    <property type="project" value="UniProtKB-KW"/>
</dbReference>
<keyword evidence="3" id="KW-0813">Transport</keyword>
<keyword evidence="7" id="KW-0479">Metal-binding</keyword>
<feature type="transmembrane region" description="Helical" evidence="13">
    <location>
        <begin position="144"/>
        <end position="166"/>
    </location>
</feature>
<feature type="transmembrane region" description="Helical" evidence="13">
    <location>
        <begin position="90"/>
        <end position="114"/>
    </location>
</feature>
<feature type="transmembrane region" description="Helical" evidence="13">
    <location>
        <begin position="51"/>
        <end position="69"/>
    </location>
</feature>
<proteinExistence type="inferred from homology"/>
<evidence type="ECO:0000256" key="3">
    <source>
        <dbReference type="ARBA" id="ARBA00022448"/>
    </source>
</evidence>
<dbReference type="GO" id="GO:0009055">
    <property type="term" value="F:electron transfer activity"/>
    <property type="evidence" value="ECO:0007669"/>
    <property type="project" value="InterPro"/>
</dbReference>
<dbReference type="InterPro" id="IPR052168">
    <property type="entry name" value="Cytochrome_b561_oxidase"/>
</dbReference>
<evidence type="ECO:0000313" key="15">
    <source>
        <dbReference type="EMBL" id="KID56651.1"/>
    </source>
</evidence>
<evidence type="ECO:0000256" key="4">
    <source>
        <dbReference type="ARBA" id="ARBA00022475"/>
    </source>
</evidence>